<comment type="similarity">
    <text evidence="2">Belongs to the carbohydrate kinase PfkB family.</text>
</comment>
<keyword evidence="6" id="KW-0418">Kinase</keyword>
<dbReference type="SUPFAM" id="SSF53613">
    <property type="entry name" value="Ribokinase-like"/>
    <property type="match status" value="1"/>
</dbReference>
<dbReference type="PANTHER" id="PTHR43085:SF10">
    <property type="entry name" value="FRUCTOKINASE-LIKE 1, CHLOROPLASTIC"/>
    <property type="match status" value="1"/>
</dbReference>
<dbReference type="GO" id="GO:0042793">
    <property type="term" value="P:plastid transcription"/>
    <property type="evidence" value="ECO:0000318"/>
    <property type="project" value="GO_Central"/>
</dbReference>
<dbReference type="OMA" id="LRIHYYS"/>
<name>A0A0A0LA03_CUCSA</name>
<reference evidence="11 12" key="3">
    <citation type="journal article" date="2010" name="BMC Genomics">
        <title>Transcriptome sequencing and comparative analysis of cucumber flowers with different sex types.</title>
        <authorList>
            <person name="Guo S."/>
            <person name="Zheng Y."/>
            <person name="Joung J.G."/>
            <person name="Liu S."/>
            <person name="Zhang Z."/>
            <person name="Crasta O.R."/>
            <person name="Sobral B.W."/>
            <person name="Xu Y."/>
            <person name="Huang S."/>
            <person name="Fei Z."/>
        </authorList>
    </citation>
    <scope>NUCLEOTIDE SEQUENCE [LARGE SCALE GENOMIC DNA]</scope>
    <source>
        <strain evidence="12">cv. 9930</strain>
    </source>
</reference>
<dbReference type="eggNOG" id="KOG2855">
    <property type="taxonomic scope" value="Eukaryota"/>
</dbReference>
<keyword evidence="3" id="KW-0150">Chloroplast</keyword>
<dbReference type="GO" id="GO:0042644">
    <property type="term" value="C:chloroplast nucleoid"/>
    <property type="evidence" value="ECO:0000318"/>
    <property type="project" value="GO_Central"/>
</dbReference>
<dbReference type="FunFam" id="3.40.1190.20:FF:000021">
    <property type="entry name" value="Fructokinase-like 2, chloroplastic"/>
    <property type="match status" value="1"/>
</dbReference>
<dbReference type="PANTHER" id="PTHR43085">
    <property type="entry name" value="HEXOKINASE FAMILY MEMBER"/>
    <property type="match status" value="1"/>
</dbReference>
<gene>
    <name evidence="11" type="ORF">Csa_3G732620</name>
</gene>
<feature type="compositionally biased region" description="Polar residues" evidence="9">
    <location>
        <begin position="84"/>
        <end position="93"/>
    </location>
</feature>
<dbReference type="Gene3D" id="3.40.1190.20">
    <property type="match status" value="1"/>
</dbReference>
<dbReference type="AlphaFoldDB" id="A0A0A0LA03"/>
<dbReference type="InterPro" id="IPR050306">
    <property type="entry name" value="PfkB_Carbo_kinase"/>
</dbReference>
<sequence>MASFHLLPSTLPLPHVQFSCFLPFYSSNYRAKPIDLSLIFNFHHSQSLSKTLKLNPPRASANDEGNGVVETPGPTRRGRKKGTASPSSSTSAQKKTKRSKEPQITDRITVANPFVHISEDESIDSIADNYDDGMDIPYEDPPLICCFGAAQKEFVPSIRVHDNQMHHDKYSEWKMLQWDPPEFARAPGGSPSNVAIAHVRLGGRAAFMGKVGKDDFGDELVLMMNKEKVQTRAVKFDLNSKTACTYMKIKFEDGKLKTETVKEPAEDSLLSSELNLAVLKEARIFHFNSESLLSTAIEPTLFKAIQLSKKFGGLIFFDLNLPLPLWKSRDETREYIKKAWKEADIIEVSRQELEFLLDEEYYEKKRNYRPQYYAQTIEQTKNRRDHYHYTPEELSPLWHDRLKLLFVTDGTLRIHYYSPSFHGVAIGTEDVLITPFTCDRTGSGDAVVAGIMRKLTTFPEMLENQDVLERQLRFAIAAGIISQWTIGAVRGFPTESATQNLKEQVYVPSMW</sequence>
<dbReference type="Proteomes" id="UP000029981">
    <property type="component" value="Chromosome 3"/>
</dbReference>
<dbReference type="PROSITE" id="PS00583">
    <property type="entry name" value="PFKB_KINASES_1"/>
    <property type="match status" value="1"/>
</dbReference>
<dbReference type="InterPro" id="IPR002173">
    <property type="entry name" value="Carboh/pur_kinase_PfkB_CS"/>
</dbReference>
<evidence type="ECO:0000256" key="5">
    <source>
        <dbReference type="ARBA" id="ARBA00022679"/>
    </source>
</evidence>
<feature type="domain" description="Carbohydrate kinase PfkB" evidence="10">
    <location>
        <begin position="169"/>
        <end position="482"/>
    </location>
</feature>
<keyword evidence="12" id="KW-1185">Reference proteome</keyword>
<feature type="region of interest" description="Disordered" evidence="9">
    <location>
        <begin position="53"/>
        <end position="105"/>
    </location>
</feature>
<dbReference type="Gramene" id="KGN58805">
    <property type="protein sequence ID" value="KGN58805"/>
    <property type="gene ID" value="Csa_3G732620"/>
</dbReference>
<dbReference type="STRING" id="3659.A0A0A0LA03"/>
<evidence type="ECO:0000256" key="2">
    <source>
        <dbReference type="ARBA" id="ARBA00010688"/>
    </source>
</evidence>
<keyword evidence="4" id="KW-0934">Plastid</keyword>
<organism evidence="11 12">
    <name type="scientific">Cucumis sativus</name>
    <name type="common">Cucumber</name>
    <dbReference type="NCBI Taxonomy" id="3659"/>
    <lineage>
        <taxon>Eukaryota</taxon>
        <taxon>Viridiplantae</taxon>
        <taxon>Streptophyta</taxon>
        <taxon>Embryophyta</taxon>
        <taxon>Tracheophyta</taxon>
        <taxon>Spermatophyta</taxon>
        <taxon>Magnoliopsida</taxon>
        <taxon>eudicotyledons</taxon>
        <taxon>Gunneridae</taxon>
        <taxon>Pentapetalae</taxon>
        <taxon>rosids</taxon>
        <taxon>fabids</taxon>
        <taxon>Cucurbitales</taxon>
        <taxon>Cucurbitaceae</taxon>
        <taxon>Benincaseae</taxon>
        <taxon>Cucumis</taxon>
    </lineage>
</organism>
<evidence type="ECO:0000313" key="12">
    <source>
        <dbReference type="Proteomes" id="UP000029981"/>
    </source>
</evidence>
<evidence type="ECO:0000256" key="1">
    <source>
        <dbReference type="ARBA" id="ARBA00004229"/>
    </source>
</evidence>
<evidence type="ECO:0000256" key="7">
    <source>
        <dbReference type="ARBA" id="ARBA00022946"/>
    </source>
</evidence>
<dbReference type="InterPro" id="IPR029056">
    <property type="entry name" value="Ribokinase-like"/>
</dbReference>
<keyword evidence="5" id="KW-0808">Transferase</keyword>
<keyword evidence="7" id="KW-0809">Transit peptide</keyword>
<reference evidence="11 12" key="4">
    <citation type="journal article" date="2011" name="BMC Genomics">
        <title>RNA-Seq improves annotation of protein-coding genes in the cucumber genome.</title>
        <authorList>
            <person name="Li Z."/>
            <person name="Zhang Z."/>
            <person name="Yan P."/>
            <person name="Huang S."/>
            <person name="Fei Z."/>
            <person name="Lin K."/>
        </authorList>
    </citation>
    <scope>NUCLEOTIDE SEQUENCE [LARGE SCALE GENOMIC DNA]</scope>
    <source>
        <strain evidence="12">cv. 9930</strain>
    </source>
</reference>
<dbReference type="GO" id="GO:0009658">
    <property type="term" value="P:chloroplast organization"/>
    <property type="evidence" value="ECO:0000318"/>
    <property type="project" value="GO_Central"/>
</dbReference>
<proteinExistence type="inferred from homology"/>
<evidence type="ECO:0000259" key="10">
    <source>
        <dbReference type="Pfam" id="PF00294"/>
    </source>
</evidence>
<evidence type="ECO:0000256" key="9">
    <source>
        <dbReference type="SAM" id="MobiDB-lite"/>
    </source>
</evidence>
<evidence type="ECO:0000256" key="4">
    <source>
        <dbReference type="ARBA" id="ARBA00022640"/>
    </source>
</evidence>
<dbReference type="CDD" id="cd01167">
    <property type="entry name" value="bac_FRK"/>
    <property type="match status" value="1"/>
</dbReference>
<comment type="function">
    <text evidence="8">Required for proper chloroplast development, most likely through regulating plastid-encoded polymerase (PEP) dependent chloroplast transcription. Acts as a component of the transcriptionally active plastid chromosome that is required for plastid gene expression.</text>
</comment>
<dbReference type="Pfam" id="PF00294">
    <property type="entry name" value="PfkB"/>
    <property type="match status" value="1"/>
</dbReference>
<dbReference type="GO" id="GO:0016301">
    <property type="term" value="F:kinase activity"/>
    <property type="evidence" value="ECO:0007669"/>
    <property type="project" value="UniProtKB-KW"/>
</dbReference>
<comment type="subcellular location">
    <subcellularLocation>
        <location evidence="1">Plastid</location>
        <location evidence="1">Chloroplast</location>
    </subcellularLocation>
</comment>
<reference evidence="11 12" key="1">
    <citation type="journal article" date="2009" name="Nat. Genet.">
        <title>The genome of the cucumber, Cucumis sativus L.</title>
        <authorList>
            <person name="Huang S."/>
            <person name="Li R."/>
            <person name="Zhang Z."/>
            <person name="Li L."/>
            <person name="Gu X."/>
            <person name="Fan W."/>
            <person name="Lucas W.J."/>
            <person name="Wang X."/>
            <person name="Xie B."/>
            <person name="Ni P."/>
            <person name="Ren Y."/>
            <person name="Zhu H."/>
            <person name="Li J."/>
            <person name="Lin K."/>
            <person name="Jin W."/>
            <person name="Fei Z."/>
            <person name="Li G."/>
            <person name="Staub J."/>
            <person name="Kilian A."/>
            <person name="van der Vossen E.A."/>
            <person name="Wu Y."/>
            <person name="Guo J."/>
            <person name="He J."/>
            <person name="Jia Z."/>
            <person name="Ren Y."/>
            <person name="Tian G."/>
            <person name="Lu Y."/>
            <person name="Ruan J."/>
            <person name="Qian W."/>
            <person name="Wang M."/>
            <person name="Huang Q."/>
            <person name="Li B."/>
            <person name="Xuan Z."/>
            <person name="Cao J."/>
            <person name="Asan"/>
            <person name="Wu Z."/>
            <person name="Zhang J."/>
            <person name="Cai Q."/>
            <person name="Bai Y."/>
            <person name="Zhao B."/>
            <person name="Han Y."/>
            <person name="Li Y."/>
            <person name="Li X."/>
            <person name="Wang S."/>
            <person name="Shi Q."/>
            <person name="Liu S."/>
            <person name="Cho W.K."/>
            <person name="Kim J.Y."/>
            <person name="Xu Y."/>
            <person name="Heller-Uszynska K."/>
            <person name="Miao H."/>
            <person name="Cheng Z."/>
            <person name="Zhang S."/>
            <person name="Wu J."/>
            <person name="Yang Y."/>
            <person name="Kang H."/>
            <person name="Li M."/>
            <person name="Liang H."/>
            <person name="Ren X."/>
            <person name="Shi Z."/>
            <person name="Wen M."/>
            <person name="Jian M."/>
            <person name="Yang H."/>
            <person name="Zhang G."/>
            <person name="Yang Z."/>
            <person name="Chen R."/>
            <person name="Liu S."/>
            <person name="Li J."/>
            <person name="Ma L."/>
            <person name="Liu H."/>
            <person name="Zhou Y."/>
            <person name="Zhao J."/>
            <person name="Fang X."/>
            <person name="Li G."/>
            <person name="Fang L."/>
            <person name="Li Y."/>
            <person name="Liu D."/>
            <person name="Zheng H."/>
            <person name="Zhang Y."/>
            <person name="Qin N."/>
            <person name="Li Z."/>
            <person name="Yang G."/>
            <person name="Yang S."/>
            <person name="Bolund L."/>
            <person name="Kristiansen K."/>
            <person name="Zheng H."/>
            <person name="Li S."/>
            <person name="Zhang X."/>
            <person name="Yang H."/>
            <person name="Wang J."/>
            <person name="Sun R."/>
            <person name="Zhang B."/>
            <person name="Jiang S."/>
            <person name="Wang J."/>
            <person name="Du Y."/>
            <person name="Li S."/>
        </authorList>
    </citation>
    <scope>NUCLEOTIDE SEQUENCE [LARGE SCALE GENOMIC DNA]</scope>
    <source>
        <strain evidence="12">cv. 9930</strain>
    </source>
</reference>
<reference evidence="11 12" key="2">
    <citation type="journal article" date="2009" name="PLoS ONE">
        <title>An integrated genetic and cytogenetic map of the cucumber genome.</title>
        <authorList>
            <person name="Ren Y."/>
            <person name="Zhang Z."/>
            <person name="Liu J."/>
            <person name="Staub J.E."/>
            <person name="Han Y."/>
            <person name="Cheng Z."/>
            <person name="Li X."/>
            <person name="Lu J."/>
            <person name="Miao H."/>
            <person name="Kang H."/>
            <person name="Xie B."/>
            <person name="Gu X."/>
            <person name="Wang X."/>
            <person name="Du Y."/>
            <person name="Jin W."/>
            <person name="Huang S."/>
        </authorList>
    </citation>
    <scope>NUCLEOTIDE SEQUENCE [LARGE SCALE GENOMIC DNA]</scope>
    <source>
        <strain evidence="12">cv. 9930</strain>
    </source>
</reference>
<evidence type="ECO:0000256" key="8">
    <source>
        <dbReference type="ARBA" id="ARBA00058434"/>
    </source>
</evidence>
<accession>A0A0A0LA03</accession>
<evidence type="ECO:0000256" key="6">
    <source>
        <dbReference type="ARBA" id="ARBA00022777"/>
    </source>
</evidence>
<protein>
    <recommendedName>
        <fullName evidence="10">Carbohydrate kinase PfkB domain-containing protein</fullName>
    </recommendedName>
</protein>
<dbReference type="EMBL" id="CM002924">
    <property type="protein sequence ID" value="KGN58805.1"/>
    <property type="molecule type" value="Genomic_DNA"/>
</dbReference>
<dbReference type="InterPro" id="IPR011611">
    <property type="entry name" value="PfkB_dom"/>
</dbReference>
<evidence type="ECO:0000313" key="11">
    <source>
        <dbReference type="EMBL" id="KGN58805.1"/>
    </source>
</evidence>
<dbReference type="OrthoDB" id="415590at2759"/>
<evidence type="ECO:0000256" key="3">
    <source>
        <dbReference type="ARBA" id="ARBA00022528"/>
    </source>
</evidence>